<dbReference type="InterPro" id="IPR013762">
    <property type="entry name" value="Integrase-like_cat_sf"/>
</dbReference>
<name>Q9EU84_BACFG</name>
<keyword evidence="2" id="KW-0233">DNA recombination</keyword>
<gene>
    <name evidence="5" type="primary">int</name>
</gene>
<sequence>MKKMKSVKTYEKYVTVYNHLKDFLYQRLHLKDIALKELTLAFIKDFDMYLRTDRHCCNNTVWIYTAPLRTMVNVAIDNGWPTRDPFRKYEIEKEETARTFLNKDEIARLLDTLMKNVKQELIRPLFLFCTFTGLDFADLYNLSEENLRTYFDARLWINIPRQKTNVVSNIRLLDIPHRLINKYRDLRRTGKYFLFQAIRYACITFNIQ</sequence>
<reference evidence="4" key="2">
    <citation type="submission" date="2000-09" db="EMBL/GenBank/DDBJ databases">
        <title>IS1224 is part of a large genetic element with similarity to the Bacteroides conjugative transposons.</title>
        <authorList>
            <person name="Smith C.J."/>
            <person name="Bayley D."/>
        </authorList>
    </citation>
    <scope>NUCLEOTIDE SEQUENCE</scope>
    <source>
        <strain evidence="4">RBF103</strain>
    </source>
</reference>
<proteinExistence type="predicted"/>
<dbReference type="AlphaFoldDB" id="Q9EU84"/>
<dbReference type="GO" id="GO:0006310">
    <property type="term" value="P:DNA recombination"/>
    <property type="evidence" value="ECO:0007669"/>
    <property type="project" value="UniProtKB-KW"/>
</dbReference>
<evidence type="ECO:0000313" key="4">
    <source>
        <dbReference type="EMBL" id="AAG12447.1"/>
    </source>
</evidence>
<evidence type="ECO:0000259" key="3">
    <source>
        <dbReference type="Pfam" id="PF13102"/>
    </source>
</evidence>
<dbReference type="Pfam" id="PF13102">
    <property type="entry name" value="Phage_int_SAM_5"/>
    <property type="match status" value="1"/>
</dbReference>
<dbReference type="Gene3D" id="1.10.443.10">
    <property type="entry name" value="Intergrase catalytic core"/>
    <property type="match status" value="1"/>
</dbReference>
<dbReference type="InterPro" id="IPR011010">
    <property type="entry name" value="DNA_brk_join_enz"/>
</dbReference>
<dbReference type="EMBL" id="AF303352">
    <property type="protein sequence ID" value="AAG17464.1"/>
    <property type="molecule type" value="Genomic_DNA"/>
</dbReference>
<evidence type="ECO:0000256" key="1">
    <source>
        <dbReference type="ARBA" id="ARBA00023125"/>
    </source>
</evidence>
<dbReference type="Gene3D" id="1.10.150.130">
    <property type="match status" value="1"/>
</dbReference>
<dbReference type="InterPro" id="IPR025269">
    <property type="entry name" value="SAM-like_dom"/>
</dbReference>
<dbReference type="GO" id="GO:0003677">
    <property type="term" value="F:DNA binding"/>
    <property type="evidence" value="ECO:0007669"/>
    <property type="project" value="UniProtKB-KW"/>
</dbReference>
<feature type="domain" description="Phage integrase SAM-like" evidence="3">
    <location>
        <begin position="2"/>
        <end position="91"/>
    </location>
</feature>
<evidence type="ECO:0000256" key="2">
    <source>
        <dbReference type="ARBA" id="ARBA00023172"/>
    </source>
</evidence>
<evidence type="ECO:0000313" key="5">
    <source>
        <dbReference type="EMBL" id="AAG17464.1"/>
    </source>
</evidence>
<keyword evidence="1" id="KW-0238">DNA-binding</keyword>
<dbReference type="EMBL" id="U05888">
    <property type="protein sequence ID" value="AAG12447.1"/>
    <property type="molecule type" value="Genomic_DNA"/>
</dbReference>
<reference evidence="5" key="3">
    <citation type="submission" date="2000-09" db="EMBL/GenBank/DDBJ databases">
        <title>The putative IS1224 insertion sequence is actually part of a large genetic element with similarity to the Bacteroides conjugative transposons.</title>
        <authorList>
            <person name="Smith C.J."/>
            <person name="Bayley D."/>
        </authorList>
    </citation>
    <scope>NUCLEOTIDE SEQUENCE</scope>
    <source>
        <strain evidence="5">ATCC25285</strain>
    </source>
</reference>
<reference evidence="4" key="1">
    <citation type="journal article" date="1994" name="J. Bacteriol.">
        <title>Insertional activation of cepA leads to high-level beta-lactamase expression in Bacteroides fragilis clinical isolates.</title>
        <authorList>
            <person name="Rogers M.B."/>
            <person name="Bennett T.K."/>
            <person name="Payne C.M."/>
            <person name="Smith C.J."/>
        </authorList>
    </citation>
    <scope>NUCLEOTIDE SEQUENCE</scope>
    <source>
        <strain evidence="4">RBF103</strain>
    </source>
</reference>
<dbReference type="SUPFAM" id="SSF56349">
    <property type="entry name" value="DNA breaking-rejoining enzymes"/>
    <property type="match status" value="1"/>
</dbReference>
<dbReference type="GO" id="GO:0015074">
    <property type="term" value="P:DNA integration"/>
    <property type="evidence" value="ECO:0007669"/>
    <property type="project" value="InterPro"/>
</dbReference>
<protein>
    <submittedName>
        <fullName evidence="4 5">Int</fullName>
    </submittedName>
</protein>
<organism evidence="5">
    <name type="scientific">Bacteroides fragilis</name>
    <dbReference type="NCBI Taxonomy" id="817"/>
    <lineage>
        <taxon>Bacteria</taxon>
        <taxon>Pseudomonadati</taxon>
        <taxon>Bacteroidota</taxon>
        <taxon>Bacteroidia</taxon>
        <taxon>Bacteroidales</taxon>
        <taxon>Bacteroidaceae</taxon>
        <taxon>Bacteroides</taxon>
    </lineage>
</organism>
<accession>Q9EU84</accession>
<dbReference type="InterPro" id="IPR010998">
    <property type="entry name" value="Integrase_recombinase_N"/>
</dbReference>